<dbReference type="RefSeq" id="WP_111351502.1">
    <property type="nucleotide sequence ID" value="NZ_QLII01000004.1"/>
</dbReference>
<evidence type="ECO:0000313" key="1">
    <source>
        <dbReference type="EMBL" id="RAI72923.1"/>
    </source>
</evidence>
<comment type="caution">
    <text evidence="1">The sequence shown here is derived from an EMBL/GenBank/DDBJ whole genome shotgun (WGS) entry which is preliminary data.</text>
</comment>
<gene>
    <name evidence="1" type="ORF">HMF3257_39155</name>
</gene>
<evidence type="ECO:0000313" key="2">
    <source>
        <dbReference type="Proteomes" id="UP000249016"/>
    </source>
</evidence>
<organism evidence="1 2">
    <name type="scientific">Spirosoma telluris</name>
    <dbReference type="NCBI Taxonomy" id="2183553"/>
    <lineage>
        <taxon>Bacteria</taxon>
        <taxon>Pseudomonadati</taxon>
        <taxon>Bacteroidota</taxon>
        <taxon>Cytophagia</taxon>
        <taxon>Cytophagales</taxon>
        <taxon>Cytophagaceae</taxon>
        <taxon>Spirosoma</taxon>
    </lineage>
</organism>
<name>A0A327NDY6_9BACT</name>
<reference evidence="1 2" key="1">
    <citation type="submission" date="2018-06" db="EMBL/GenBank/DDBJ databases">
        <title>Spirosoma sp. HMF3257 Genome sequencing and assembly.</title>
        <authorList>
            <person name="Kang H."/>
            <person name="Cha I."/>
            <person name="Kim H."/>
            <person name="Kang J."/>
            <person name="Joh K."/>
        </authorList>
    </citation>
    <scope>NUCLEOTIDE SEQUENCE [LARGE SCALE GENOMIC DNA]</scope>
    <source>
        <strain evidence="1 2">HMF3257</strain>
    </source>
</reference>
<accession>A0A327NDY6</accession>
<dbReference type="Proteomes" id="UP000249016">
    <property type="component" value="Unassembled WGS sequence"/>
</dbReference>
<keyword evidence="2" id="KW-1185">Reference proteome</keyword>
<proteinExistence type="predicted"/>
<dbReference type="AlphaFoldDB" id="A0A327NDY6"/>
<sequence length="106" mass="11943">MSDLRPFLASVVYHDQDRDMWSTGHHKVAILASSAGSEIDAIIDELFPDGIVKVIDVEESTYEEHEAIFRIIHAESCEETGNHEPFNKNLYKPFQLKSSGAIRAVK</sequence>
<protein>
    <submittedName>
        <fullName evidence="1">Uncharacterized protein</fullName>
    </submittedName>
</protein>
<dbReference type="EMBL" id="QLII01000004">
    <property type="protein sequence ID" value="RAI72923.1"/>
    <property type="molecule type" value="Genomic_DNA"/>
</dbReference>